<feature type="compositionally biased region" description="Basic and acidic residues" evidence="1">
    <location>
        <begin position="68"/>
        <end position="79"/>
    </location>
</feature>
<evidence type="ECO:0000313" key="2">
    <source>
        <dbReference type="EMBL" id="LAB54559.1"/>
    </source>
</evidence>
<name>A0A2D4PBC1_MICSU</name>
<reference evidence="2" key="1">
    <citation type="submission" date="2017-07" db="EMBL/GenBank/DDBJ databases">
        <authorList>
            <person name="Mikheyev A."/>
            <person name="Grau M."/>
        </authorList>
    </citation>
    <scope>NUCLEOTIDE SEQUENCE</scope>
    <source>
        <tissue evidence="2">Venom_gland</tissue>
    </source>
</reference>
<feature type="region of interest" description="Disordered" evidence="1">
    <location>
        <begin position="68"/>
        <end position="114"/>
    </location>
</feature>
<protein>
    <submittedName>
        <fullName evidence="2">Uncharacterized protein</fullName>
    </submittedName>
</protein>
<organism evidence="2">
    <name type="scientific">Micrurus surinamensis</name>
    <name type="common">Surinam coral snake</name>
    <dbReference type="NCBI Taxonomy" id="129470"/>
    <lineage>
        <taxon>Eukaryota</taxon>
        <taxon>Metazoa</taxon>
        <taxon>Chordata</taxon>
        <taxon>Craniata</taxon>
        <taxon>Vertebrata</taxon>
        <taxon>Euteleostomi</taxon>
        <taxon>Lepidosauria</taxon>
        <taxon>Squamata</taxon>
        <taxon>Bifurcata</taxon>
        <taxon>Unidentata</taxon>
        <taxon>Episquamata</taxon>
        <taxon>Toxicofera</taxon>
        <taxon>Serpentes</taxon>
        <taxon>Colubroidea</taxon>
        <taxon>Elapidae</taxon>
        <taxon>Elapinae</taxon>
        <taxon>Micrurus</taxon>
    </lineage>
</organism>
<sequence>MDPSTDLVNQWSSSLMCAHSYIFHPYSEMSLFGHYFKSTAASCKKILFSILPGLFCATHSKVITSEVRGLREKESEAKKQAFRKGFGQEQGSPILATPRLTDLNSQNSPASFAG</sequence>
<reference evidence="2" key="2">
    <citation type="submission" date="2017-11" db="EMBL/GenBank/DDBJ databases">
        <title>Coralsnake Venomics: Analyses of Venom Gland Transcriptomes and Proteomes of Six Brazilian Taxa.</title>
        <authorList>
            <person name="Aird S.D."/>
            <person name="Jorge da Silva N."/>
            <person name="Qiu L."/>
            <person name="Villar-Briones A."/>
            <person name="Aparecida-Saddi V."/>
            <person name="Campos-Telles M.P."/>
            <person name="Grau M."/>
            <person name="Mikheyev A.S."/>
        </authorList>
    </citation>
    <scope>NUCLEOTIDE SEQUENCE</scope>
    <source>
        <tissue evidence="2">Venom_gland</tissue>
    </source>
</reference>
<dbReference type="AlphaFoldDB" id="A0A2D4PBC1"/>
<dbReference type="EMBL" id="IACN01053194">
    <property type="protein sequence ID" value="LAB54559.1"/>
    <property type="molecule type" value="Transcribed_RNA"/>
</dbReference>
<proteinExistence type="predicted"/>
<accession>A0A2D4PBC1</accession>
<feature type="compositionally biased region" description="Polar residues" evidence="1">
    <location>
        <begin position="102"/>
        <end position="114"/>
    </location>
</feature>
<evidence type="ECO:0000256" key="1">
    <source>
        <dbReference type="SAM" id="MobiDB-lite"/>
    </source>
</evidence>